<feature type="compositionally biased region" description="Low complexity" evidence="20">
    <location>
        <begin position="73"/>
        <end position="239"/>
    </location>
</feature>
<sequence length="633" mass="71057">MAMAMGLIHFCLLAVALHGHLAHGQGFDKVGQQPQYPSYPQKPQSPQQPQIPQNPQQPQIPQNPQQPHPQQPQIPQNPQQPQIPQNPQQPQIPQNPQQPQIPQNPQQPQYPSYPQKPQSPQKPQQPQYPSYPQKPQSPQKPQQPQYPQNPQQPQIPQNPQQPQIPQNPQQPQYPSYPQKPQSPQKPQQPQYPSYPQKPQSPQKPQYPQNPQQPQQPQYPQNPQQPQQPQYPQNPQQPQYPQNPPKTPSKPQDPQVPTSTFHTCEVDEHYKIPCGSSNITSTECDAINCCFDGYSCYYGKYVTLQCTKDGQFIIVIAKDATLPHIDLETVSFLGAGAECHPAGATSAFAIYQFPVTSCGTIMRDEPGVIVYENRMSSFYEVAIGPRGAITRDSHFDLSVQCRYIGTSVEALVIEVDLVPPPSPVAAPGLLRVELRLGSGQCYTKGCHEEDVAYTSYYNDADYPVTKVLRDNVYVEVRMLERTDPNLVLTLGRCWATTSSFSNSVPQWDLLIDGCPNHDDRYLTTLVPVDASSGLEFPTHYRRFIFKMFTFVGYGPVGPSDPSKKAPSDAPSIPLKEHVYIHCDVSVCQPSFSNNCEPRCPYRKARDISGSTKKVYREETVVVSSDEIVFTAASQ</sequence>
<dbReference type="InterPro" id="IPR044913">
    <property type="entry name" value="P_trefoil_dom_sf"/>
</dbReference>
<evidence type="ECO:0000256" key="5">
    <source>
        <dbReference type="ARBA" id="ARBA00022530"/>
    </source>
</evidence>
<evidence type="ECO:0000256" key="15">
    <source>
        <dbReference type="ARBA" id="ARBA00037545"/>
    </source>
</evidence>
<evidence type="ECO:0000256" key="17">
    <source>
        <dbReference type="ARBA" id="ARBA00042273"/>
    </source>
</evidence>
<protein>
    <recommendedName>
        <fullName evidence="16">Zona pellucida sperm-binding protein 4</fullName>
    </recommendedName>
    <alternativeName>
        <fullName evidence="18">Zona pellucida glycoprotein 4</fullName>
    </alternativeName>
    <alternativeName>
        <fullName evidence="17">Zona pellucida protein B</fullName>
    </alternativeName>
</protein>
<evidence type="ECO:0000256" key="4">
    <source>
        <dbReference type="ARBA" id="ARBA00022525"/>
    </source>
</evidence>
<dbReference type="PROSITE" id="PS51034">
    <property type="entry name" value="ZP_2"/>
    <property type="match status" value="1"/>
</dbReference>
<evidence type="ECO:0000259" key="22">
    <source>
        <dbReference type="PROSITE" id="PS51034"/>
    </source>
</evidence>
<dbReference type="Pfam" id="PF23344">
    <property type="entry name" value="ZP-N"/>
    <property type="match status" value="1"/>
</dbReference>
<evidence type="ECO:0000256" key="12">
    <source>
        <dbReference type="ARBA" id="ARBA00023180"/>
    </source>
</evidence>
<evidence type="ECO:0000256" key="2">
    <source>
        <dbReference type="ARBA" id="ARBA00010863"/>
    </source>
</evidence>
<dbReference type="Pfam" id="PF00100">
    <property type="entry name" value="Zona_pellucida"/>
    <property type="match status" value="1"/>
</dbReference>
<comment type="subcellular location">
    <subcellularLocation>
        <location evidence="1">Cell membrane</location>
        <topology evidence="1">Single-pass type I membrane protein</topology>
    </subcellularLocation>
    <subcellularLocation>
        <location evidence="14">Zona pellucida</location>
    </subcellularLocation>
</comment>
<evidence type="ECO:0000256" key="1">
    <source>
        <dbReference type="ARBA" id="ARBA00004251"/>
    </source>
</evidence>
<feature type="compositionally biased region" description="Low complexity" evidence="20">
    <location>
        <begin position="32"/>
        <end position="63"/>
    </location>
</feature>
<keyword evidence="13" id="KW-0278">Fertilization</keyword>
<dbReference type="CDD" id="cd00111">
    <property type="entry name" value="Trefoil"/>
    <property type="match status" value="1"/>
</dbReference>
<keyword evidence="6" id="KW-0165">Cleavage on pair of basic residues</keyword>
<evidence type="ECO:0000256" key="7">
    <source>
        <dbReference type="ARBA" id="ARBA00022692"/>
    </source>
</evidence>
<keyword evidence="3" id="KW-1003">Cell membrane</keyword>
<evidence type="ECO:0000313" key="24">
    <source>
        <dbReference type="Ensembl" id="ENSOMEP00000026832.1"/>
    </source>
</evidence>
<dbReference type="Ensembl" id="ENSOMET00000003523.1">
    <property type="protein sequence ID" value="ENSOMEP00000026832.1"/>
    <property type="gene ID" value="ENSOMEG00000008961.1"/>
</dbReference>
<evidence type="ECO:0000256" key="18">
    <source>
        <dbReference type="ARBA" id="ARBA00042573"/>
    </source>
</evidence>
<dbReference type="SUPFAM" id="SSF57492">
    <property type="entry name" value="Trefoil"/>
    <property type="match status" value="1"/>
</dbReference>
<dbReference type="InterPro" id="IPR055356">
    <property type="entry name" value="ZP-N"/>
</dbReference>
<dbReference type="Proteomes" id="UP000261560">
    <property type="component" value="Unplaced"/>
</dbReference>
<dbReference type="SMART" id="SM00018">
    <property type="entry name" value="PD"/>
    <property type="match status" value="1"/>
</dbReference>
<feature type="compositionally biased region" description="Polar residues" evidence="20">
    <location>
        <begin position="248"/>
        <end position="259"/>
    </location>
</feature>
<dbReference type="InterPro" id="IPR055355">
    <property type="entry name" value="ZP-C"/>
</dbReference>
<dbReference type="InterPro" id="IPR017957">
    <property type="entry name" value="P_trefoil_CS"/>
</dbReference>
<dbReference type="InterPro" id="IPR051148">
    <property type="entry name" value="Zona_Pellucida_Domain_gp"/>
</dbReference>
<reference evidence="24" key="1">
    <citation type="submission" date="2025-08" db="UniProtKB">
        <authorList>
            <consortium name="Ensembl"/>
        </authorList>
    </citation>
    <scope>IDENTIFICATION</scope>
</reference>
<evidence type="ECO:0000256" key="10">
    <source>
        <dbReference type="ARBA" id="ARBA00023157"/>
    </source>
</evidence>
<keyword evidence="12" id="KW-0325">Glycoprotein</keyword>
<dbReference type="PANTHER" id="PTHR23343:SF31">
    <property type="entry name" value="ZONA PELLUCIDA SPERM-BINDING PROTEIN 4"/>
    <property type="match status" value="1"/>
</dbReference>
<feature type="disulfide bond" evidence="19">
    <location>
        <begin position="273"/>
        <end position="288"/>
    </location>
</feature>
<dbReference type="InterPro" id="IPR042235">
    <property type="entry name" value="ZP-C_dom"/>
</dbReference>
<evidence type="ECO:0000256" key="11">
    <source>
        <dbReference type="ARBA" id="ARBA00023170"/>
    </source>
</evidence>
<evidence type="ECO:0000256" key="3">
    <source>
        <dbReference type="ARBA" id="ARBA00022475"/>
    </source>
</evidence>
<keyword evidence="9" id="KW-0472">Membrane</keyword>
<comment type="caution">
    <text evidence="19">Lacks conserved residue(s) required for the propagation of feature annotation.</text>
</comment>
<evidence type="ECO:0000256" key="13">
    <source>
        <dbReference type="ARBA" id="ARBA00023279"/>
    </source>
</evidence>
<dbReference type="PROSITE" id="PS51448">
    <property type="entry name" value="P_TREFOIL_2"/>
    <property type="match status" value="1"/>
</dbReference>
<keyword evidence="7" id="KW-0812">Transmembrane</keyword>
<feature type="domain" description="ZP" evidence="22">
    <location>
        <begin position="304"/>
        <end position="601"/>
    </location>
</feature>
<dbReference type="Gene3D" id="2.60.40.3210">
    <property type="entry name" value="Zona pellucida, ZP-N domain"/>
    <property type="match status" value="1"/>
</dbReference>
<keyword evidence="8" id="KW-1133">Transmembrane helix</keyword>
<dbReference type="InterPro" id="IPR000519">
    <property type="entry name" value="P_trefoil_dom"/>
</dbReference>
<keyword evidence="5" id="KW-0272">Extracellular matrix</keyword>
<dbReference type="GO" id="GO:0035805">
    <property type="term" value="C:egg coat"/>
    <property type="evidence" value="ECO:0007669"/>
    <property type="project" value="UniProtKB-SubCell"/>
</dbReference>
<keyword evidence="10 19" id="KW-1015">Disulfide bond</keyword>
<feature type="disulfide bond" evidence="19">
    <location>
        <begin position="263"/>
        <end position="289"/>
    </location>
</feature>
<evidence type="ECO:0000256" key="19">
    <source>
        <dbReference type="PROSITE-ProRule" id="PRU00779"/>
    </source>
</evidence>
<accession>A0A3B3D9N9</accession>
<feature type="region of interest" description="Disordered" evidence="20">
    <location>
        <begin position="28"/>
        <end position="259"/>
    </location>
</feature>
<feature type="chain" id="PRO_5017223439" description="Zona pellucida sperm-binding protein 4" evidence="21">
    <location>
        <begin position="25"/>
        <end position="633"/>
    </location>
</feature>
<evidence type="ECO:0000256" key="8">
    <source>
        <dbReference type="ARBA" id="ARBA00022989"/>
    </source>
</evidence>
<evidence type="ECO:0000256" key="20">
    <source>
        <dbReference type="SAM" id="MobiDB-lite"/>
    </source>
</evidence>
<evidence type="ECO:0000259" key="23">
    <source>
        <dbReference type="PROSITE" id="PS51448"/>
    </source>
</evidence>
<evidence type="ECO:0000256" key="14">
    <source>
        <dbReference type="ARBA" id="ARBA00024183"/>
    </source>
</evidence>
<dbReference type="GO" id="GO:0035804">
    <property type="term" value="F:structural constituent of egg coat"/>
    <property type="evidence" value="ECO:0007669"/>
    <property type="project" value="TreeGrafter"/>
</dbReference>
<dbReference type="GO" id="GO:0032190">
    <property type="term" value="F:acrosin binding"/>
    <property type="evidence" value="ECO:0007669"/>
    <property type="project" value="TreeGrafter"/>
</dbReference>
<evidence type="ECO:0000256" key="16">
    <source>
        <dbReference type="ARBA" id="ARBA00040238"/>
    </source>
</evidence>
<dbReference type="GeneTree" id="ENSGT00940000163253"/>
<dbReference type="InterPro" id="IPR001507">
    <property type="entry name" value="ZP_dom"/>
</dbReference>
<dbReference type="PANTHER" id="PTHR23343">
    <property type="entry name" value="ZONA PELLUCIDA SPERM-BINDING PROTEIN"/>
    <property type="match status" value="1"/>
</dbReference>
<comment type="function">
    <text evidence="15">Component of the zona pellucida, an extracellular matrix surrounding oocytes which mediates sperm binding, induction of the acrosome reaction and prevents post-fertilization polyspermy. The zona pellucida is composed of 3 to 4 glycoproteins, ZP1, ZP2, ZP3, and ZP4. ZP4 may act as a sperm receptor.</text>
</comment>
<dbReference type="SMART" id="SM00241">
    <property type="entry name" value="ZP"/>
    <property type="match status" value="1"/>
</dbReference>
<dbReference type="GO" id="GO:0060468">
    <property type="term" value="P:prevention of polyspermy"/>
    <property type="evidence" value="ECO:0007669"/>
    <property type="project" value="TreeGrafter"/>
</dbReference>
<dbReference type="PROSITE" id="PS00025">
    <property type="entry name" value="P_TREFOIL_1"/>
    <property type="match status" value="1"/>
</dbReference>
<keyword evidence="4" id="KW-0964">Secreted</keyword>
<feature type="signal peptide" evidence="21">
    <location>
        <begin position="1"/>
        <end position="24"/>
    </location>
</feature>
<dbReference type="Gene3D" id="4.10.110.10">
    <property type="entry name" value="Spasmolytic Protein, domain 1"/>
    <property type="match status" value="1"/>
</dbReference>
<feature type="domain" description="P-type" evidence="23">
    <location>
        <begin position="261"/>
        <end position="299"/>
    </location>
</feature>
<comment type="similarity">
    <text evidence="2">Belongs to the ZP domain family. ZPB subfamily.</text>
</comment>
<dbReference type="Gene3D" id="2.60.40.4100">
    <property type="entry name" value="Zona pellucida, ZP-C domain"/>
    <property type="match status" value="1"/>
</dbReference>
<evidence type="ECO:0000256" key="21">
    <source>
        <dbReference type="SAM" id="SignalP"/>
    </source>
</evidence>
<dbReference type="OMA" id="PPQYPQK"/>
<evidence type="ECO:0000256" key="6">
    <source>
        <dbReference type="ARBA" id="ARBA00022685"/>
    </source>
</evidence>
<keyword evidence="11" id="KW-0675">Receptor</keyword>
<keyword evidence="21" id="KW-0732">Signal</keyword>
<name>A0A3B3D9N9_ORYME</name>
<evidence type="ECO:0000256" key="9">
    <source>
        <dbReference type="ARBA" id="ARBA00023136"/>
    </source>
</evidence>
<keyword evidence="25" id="KW-1185">Reference proteome</keyword>
<reference evidence="24" key="2">
    <citation type="submission" date="2025-09" db="UniProtKB">
        <authorList>
            <consortium name="Ensembl"/>
        </authorList>
    </citation>
    <scope>IDENTIFICATION</scope>
</reference>
<dbReference type="AlphaFoldDB" id="A0A3B3D9N9"/>
<organism evidence="24 25">
    <name type="scientific">Oryzias melastigma</name>
    <name type="common">Marine medaka</name>
    <dbReference type="NCBI Taxonomy" id="30732"/>
    <lineage>
        <taxon>Eukaryota</taxon>
        <taxon>Metazoa</taxon>
        <taxon>Chordata</taxon>
        <taxon>Craniata</taxon>
        <taxon>Vertebrata</taxon>
        <taxon>Euteleostomi</taxon>
        <taxon>Actinopterygii</taxon>
        <taxon>Neopterygii</taxon>
        <taxon>Teleostei</taxon>
        <taxon>Neoteleostei</taxon>
        <taxon>Acanthomorphata</taxon>
        <taxon>Ovalentaria</taxon>
        <taxon>Atherinomorphae</taxon>
        <taxon>Beloniformes</taxon>
        <taxon>Adrianichthyidae</taxon>
        <taxon>Oryziinae</taxon>
        <taxon>Oryzias</taxon>
    </lineage>
</organism>
<dbReference type="STRING" id="30732.ENSOMEP00000026832"/>
<dbReference type="GO" id="GO:0007339">
    <property type="term" value="P:binding of sperm to zona pellucida"/>
    <property type="evidence" value="ECO:0007669"/>
    <property type="project" value="TreeGrafter"/>
</dbReference>
<proteinExistence type="inferred from homology"/>
<evidence type="ECO:0000313" key="25">
    <source>
        <dbReference type="Proteomes" id="UP000261560"/>
    </source>
</evidence>
<dbReference type="PaxDb" id="30732-ENSOMEP00000026832"/>
<dbReference type="GO" id="GO:0005886">
    <property type="term" value="C:plasma membrane"/>
    <property type="evidence" value="ECO:0007669"/>
    <property type="project" value="UniProtKB-SubCell"/>
</dbReference>